<feature type="domain" description="Xylose isomerase-like TIM barrel" evidence="1">
    <location>
        <begin position="82"/>
        <end position="296"/>
    </location>
</feature>
<dbReference type="InterPro" id="IPR036237">
    <property type="entry name" value="Xyl_isomerase-like_sf"/>
</dbReference>
<evidence type="ECO:0000313" key="3">
    <source>
        <dbReference type="Proteomes" id="UP001179181"/>
    </source>
</evidence>
<dbReference type="GO" id="GO:0016853">
    <property type="term" value="F:isomerase activity"/>
    <property type="evidence" value="ECO:0007669"/>
    <property type="project" value="UniProtKB-KW"/>
</dbReference>
<evidence type="ECO:0000313" key="2">
    <source>
        <dbReference type="EMBL" id="NIJ55658.1"/>
    </source>
</evidence>
<dbReference type="InterPro" id="IPR013022">
    <property type="entry name" value="Xyl_isomerase-like_TIM-brl"/>
</dbReference>
<dbReference type="Proteomes" id="UP001179181">
    <property type="component" value="Unassembled WGS sequence"/>
</dbReference>
<comment type="caution">
    <text evidence="2">The sequence shown here is derived from an EMBL/GenBank/DDBJ whole genome shotgun (WGS) entry which is preliminary data.</text>
</comment>
<organism evidence="2 3">
    <name type="scientific">Dyadobacter arcticus</name>
    <dbReference type="NCBI Taxonomy" id="1078754"/>
    <lineage>
        <taxon>Bacteria</taxon>
        <taxon>Pseudomonadati</taxon>
        <taxon>Bacteroidota</taxon>
        <taxon>Cytophagia</taxon>
        <taxon>Cytophagales</taxon>
        <taxon>Spirosomataceae</taxon>
        <taxon>Dyadobacter</taxon>
    </lineage>
</organism>
<name>A0ABX0URP2_9BACT</name>
<accession>A0ABX0URP2</accession>
<dbReference type="RefSeq" id="WP_208408414.1">
    <property type="nucleotide sequence ID" value="NZ_JAASQJ010000005.1"/>
</dbReference>
<proteinExistence type="predicted"/>
<reference evidence="2 3" key="1">
    <citation type="submission" date="2020-03" db="EMBL/GenBank/DDBJ databases">
        <title>Genomic Encyclopedia of Type Strains, Phase IV (KMG-IV): sequencing the most valuable type-strain genomes for metagenomic binning, comparative biology and taxonomic classification.</title>
        <authorList>
            <person name="Goeker M."/>
        </authorList>
    </citation>
    <scope>NUCLEOTIDE SEQUENCE [LARGE SCALE GENOMIC DNA]</scope>
    <source>
        <strain evidence="2 3">DSM 102865</strain>
    </source>
</reference>
<dbReference type="Gene3D" id="3.20.20.150">
    <property type="entry name" value="Divalent-metal-dependent TIM barrel enzymes"/>
    <property type="match status" value="1"/>
</dbReference>
<keyword evidence="2" id="KW-0413">Isomerase</keyword>
<evidence type="ECO:0000259" key="1">
    <source>
        <dbReference type="Pfam" id="PF01261"/>
    </source>
</evidence>
<protein>
    <submittedName>
        <fullName evidence="2">Sugar phosphate isomerase/epimerase</fullName>
    </submittedName>
</protein>
<dbReference type="EMBL" id="JAASQJ010000005">
    <property type="protein sequence ID" value="NIJ55658.1"/>
    <property type="molecule type" value="Genomic_DNA"/>
</dbReference>
<dbReference type="SUPFAM" id="SSF51658">
    <property type="entry name" value="Xylose isomerase-like"/>
    <property type="match status" value="1"/>
</dbReference>
<gene>
    <name evidence="2" type="ORF">FHS68_004847</name>
</gene>
<dbReference type="Pfam" id="PF01261">
    <property type="entry name" value="AP_endonuc_2"/>
    <property type="match status" value="1"/>
</dbReference>
<sequence length="311" mass="35000">MTPVFKVKSFTPKGTCFQLILVTILLFISSNVWSQKAKGAKNIYAKDNLIAWCIVPFDSKNRGPVERAEMLNRLGINKLAYDWREKHIPTFDAELDALKSHKIDLQAFWLYSGPEPEKDKNLAIILDVLKRHKVKTQIWCMVAGIEDLDQMTQQEKVNVHARAVAYIADKAAEIGCSVGLYNHGGWFGEPENQLEIINYLKKPNIGIVYNLHHAEEQIETFPKFFPKMLPHLMAFNVAGLQKGNPVKVVPVGQGDAEMEMMQIVKRSSYSGPVGIINENFAPDAEEGLKMNLDGLKKILKETGDTAALKTY</sequence>
<keyword evidence="3" id="KW-1185">Reference proteome</keyword>